<evidence type="ECO:0000256" key="1">
    <source>
        <dbReference type="ARBA" id="ARBA00023015"/>
    </source>
</evidence>
<dbReference type="Gene3D" id="1.10.10.60">
    <property type="entry name" value="Homeodomain-like"/>
    <property type="match status" value="1"/>
</dbReference>
<evidence type="ECO:0000256" key="3">
    <source>
        <dbReference type="ARBA" id="ARBA00023163"/>
    </source>
</evidence>
<sequence>MTNIESMRATRAPLTRERVLAAAVALADAEGIAAVTMRRVAGELGVEAMSLYHHLPGKADLLDGLVDVVAAEVATEIAGRDLPAEDWRAEVSARCLTARTVMLRHPWAPGLMGSRSTVPPVVYGLYEGVVGAMVRGGLSYRLAHRALHALGSMVLGFTQEVFRPAEAGGSLEPELAEAGLAAIVDALPYTAAMITTEMHDATDPVLGWCDSQTEFEFTLDLLLDGLERARA</sequence>
<feature type="domain" description="HTH tetR-type" evidence="5">
    <location>
        <begin position="13"/>
        <end position="73"/>
    </location>
</feature>
<evidence type="ECO:0000259" key="5">
    <source>
        <dbReference type="PROSITE" id="PS50977"/>
    </source>
</evidence>
<dbReference type="PRINTS" id="PR00455">
    <property type="entry name" value="HTHTETR"/>
</dbReference>
<evidence type="ECO:0000256" key="4">
    <source>
        <dbReference type="PROSITE-ProRule" id="PRU00335"/>
    </source>
</evidence>
<comment type="caution">
    <text evidence="6">The sequence shown here is derived from an EMBL/GenBank/DDBJ whole genome shotgun (WGS) entry which is preliminary data.</text>
</comment>
<dbReference type="SUPFAM" id="SSF48498">
    <property type="entry name" value="Tetracyclin repressor-like, C-terminal domain"/>
    <property type="match status" value="1"/>
</dbReference>
<keyword evidence="7" id="KW-1185">Reference proteome</keyword>
<dbReference type="SUPFAM" id="SSF46689">
    <property type="entry name" value="Homeodomain-like"/>
    <property type="match status" value="1"/>
</dbReference>
<gene>
    <name evidence="6" type="ORF">L1785_01810</name>
</gene>
<dbReference type="GO" id="GO:0003700">
    <property type="term" value="F:DNA-binding transcription factor activity"/>
    <property type="evidence" value="ECO:0007669"/>
    <property type="project" value="TreeGrafter"/>
</dbReference>
<dbReference type="InterPro" id="IPR036271">
    <property type="entry name" value="Tet_transcr_reg_TetR-rel_C_sf"/>
</dbReference>
<dbReference type="PANTHER" id="PTHR30055:SF151">
    <property type="entry name" value="TRANSCRIPTIONAL REGULATORY PROTEIN"/>
    <property type="match status" value="1"/>
</dbReference>
<dbReference type="GO" id="GO:0000976">
    <property type="term" value="F:transcription cis-regulatory region binding"/>
    <property type="evidence" value="ECO:0007669"/>
    <property type="project" value="TreeGrafter"/>
</dbReference>
<reference evidence="6" key="1">
    <citation type="submission" date="2022-01" db="EMBL/GenBank/DDBJ databases">
        <title>Antribacter sp. nov., isolated from Guizhou of China.</title>
        <authorList>
            <person name="Chengliang C."/>
            <person name="Ya Z."/>
        </authorList>
    </citation>
    <scope>NUCLEOTIDE SEQUENCE</scope>
    <source>
        <strain evidence="6">KLBMP 9083</strain>
    </source>
</reference>
<evidence type="ECO:0000313" key="7">
    <source>
        <dbReference type="Proteomes" id="UP001165405"/>
    </source>
</evidence>
<dbReference type="InterPro" id="IPR050109">
    <property type="entry name" value="HTH-type_TetR-like_transc_reg"/>
</dbReference>
<protein>
    <submittedName>
        <fullName evidence="6">TetR/AcrR family transcriptional regulator</fullName>
    </submittedName>
</protein>
<dbReference type="GO" id="GO:0045892">
    <property type="term" value="P:negative regulation of DNA-templated transcription"/>
    <property type="evidence" value="ECO:0007669"/>
    <property type="project" value="InterPro"/>
</dbReference>
<dbReference type="InterPro" id="IPR009057">
    <property type="entry name" value="Homeodomain-like_sf"/>
</dbReference>
<feature type="DNA-binding region" description="H-T-H motif" evidence="4">
    <location>
        <begin position="36"/>
        <end position="55"/>
    </location>
</feature>
<dbReference type="InterPro" id="IPR004111">
    <property type="entry name" value="Repressor_TetR_C"/>
</dbReference>
<evidence type="ECO:0000256" key="2">
    <source>
        <dbReference type="ARBA" id="ARBA00023125"/>
    </source>
</evidence>
<dbReference type="Pfam" id="PF00440">
    <property type="entry name" value="TetR_N"/>
    <property type="match status" value="1"/>
</dbReference>
<dbReference type="AlphaFoldDB" id="A0AA41QAI0"/>
<evidence type="ECO:0000313" key="6">
    <source>
        <dbReference type="EMBL" id="MCF4119708.1"/>
    </source>
</evidence>
<proteinExistence type="predicted"/>
<dbReference type="RefSeq" id="WP_236087422.1">
    <property type="nucleotide sequence ID" value="NZ_JAKGSG010000006.1"/>
</dbReference>
<dbReference type="InterPro" id="IPR001647">
    <property type="entry name" value="HTH_TetR"/>
</dbReference>
<dbReference type="PROSITE" id="PS50977">
    <property type="entry name" value="HTH_TETR_2"/>
    <property type="match status" value="1"/>
</dbReference>
<accession>A0AA41QAI0</accession>
<dbReference type="Gene3D" id="1.10.357.10">
    <property type="entry name" value="Tetracycline Repressor, domain 2"/>
    <property type="match status" value="1"/>
</dbReference>
<organism evidence="6 7">
    <name type="scientific">Antribacter soli</name>
    <dbReference type="NCBI Taxonomy" id="2910976"/>
    <lineage>
        <taxon>Bacteria</taxon>
        <taxon>Bacillati</taxon>
        <taxon>Actinomycetota</taxon>
        <taxon>Actinomycetes</taxon>
        <taxon>Micrococcales</taxon>
        <taxon>Promicromonosporaceae</taxon>
        <taxon>Antribacter</taxon>
    </lineage>
</organism>
<keyword evidence="1" id="KW-0805">Transcription regulation</keyword>
<name>A0AA41QAI0_9MICO</name>
<keyword evidence="3" id="KW-0804">Transcription</keyword>
<dbReference type="Proteomes" id="UP001165405">
    <property type="component" value="Unassembled WGS sequence"/>
</dbReference>
<dbReference type="EMBL" id="JAKGSG010000006">
    <property type="protein sequence ID" value="MCF4119708.1"/>
    <property type="molecule type" value="Genomic_DNA"/>
</dbReference>
<dbReference type="Pfam" id="PF02909">
    <property type="entry name" value="TetR_C_1"/>
    <property type="match status" value="1"/>
</dbReference>
<dbReference type="PANTHER" id="PTHR30055">
    <property type="entry name" value="HTH-TYPE TRANSCRIPTIONAL REGULATOR RUTR"/>
    <property type="match status" value="1"/>
</dbReference>
<keyword evidence="2 4" id="KW-0238">DNA-binding</keyword>